<dbReference type="EMBL" id="CP000112">
    <property type="protein sequence ID" value="ABB36912.1"/>
    <property type="molecule type" value="Genomic_DNA"/>
</dbReference>
<evidence type="ECO:0000313" key="2">
    <source>
        <dbReference type="EMBL" id="ABB36912.1"/>
    </source>
</evidence>
<accession>Q317I4</accession>
<dbReference type="RefSeq" id="WP_011366287.1">
    <property type="nucleotide sequence ID" value="NC_007519.1"/>
</dbReference>
<dbReference type="Proteomes" id="UP000002710">
    <property type="component" value="Chromosome"/>
</dbReference>
<gene>
    <name evidence="2" type="ordered locus">Dde_0111</name>
</gene>
<organism evidence="2 3">
    <name type="scientific">Oleidesulfovibrio alaskensis (strain ATCC BAA-1058 / DSM 17464 / G20)</name>
    <name type="common">Desulfovibrio alaskensis</name>
    <dbReference type="NCBI Taxonomy" id="207559"/>
    <lineage>
        <taxon>Bacteria</taxon>
        <taxon>Pseudomonadati</taxon>
        <taxon>Thermodesulfobacteriota</taxon>
        <taxon>Desulfovibrionia</taxon>
        <taxon>Desulfovibrionales</taxon>
        <taxon>Desulfovibrionaceae</taxon>
        <taxon>Oleidesulfovibrio</taxon>
    </lineage>
</organism>
<name>Q317I4_OLEA2</name>
<proteinExistence type="predicted"/>
<evidence type="ECO:0000256" key="1">
    <source>
        <dbReference type="SAM" id="SignalP"/>
    </source>
</evidence>
<dbReference type="STRING" id="207559.Dde_0111"/>
<protein>
    <submittedName>
        <fullName evidence="2">Zinc resistance-associated protein</fullName>
    </submittedName>
</protein>
<dbReference type="KEGG" id="dde:Dde_0111"/>
<dbReference type="Pfam" id="PF13801">
    <property type="entry name" value="Metal_resist"/>
    <property type="match status" value="1"/>
</dbReference>
<feature type="signal peptide" evidence="1">
    <location>
        <begin position="1"/>
        <end position="24"/>
    </location>
</feature>
<dbReference type="AlphaFoldDB" id="Q317I4"/>
<dbReference type="HOGENOM" id="CLU_1501217_0_0_7"/>
<dbReference type="eggNOG" id="COG3678">
    <property type="taxonomic scope" value="Bacteria"/>
</dbReference>
<dbReference type="Gene3D" id="1.20.120.1490">
    <property type="match status" value="1"/>
</dbReference>
<evidence type="ECO:0000313" key="3">
    <source>
        <dbReference type="Proteomes" id="UP000002710"/>
    </source>
</evidence>
<feature type="chain" id="PRO_5004220149" evidence="1">
    <location>
        <begin position="25"/>
        <end position="172"/>
    </location>
</feature>
<sequence length="172" mass="17736">MKTRSIITIVAALGIFALAAVAFAGPYGHGYGHRGGYGGMGAGGGAAVCPFGGSGPGGQAAYDSLTPDKQALYDKIVAEADGKMTPLRDKLFAKQAELNAMYNNPATDPAAVGKTAGEVAQLRTQLRNLHIELSQRLEKEVGLKSGFGRGHRGGFHRGGGYHMGGGMMGGHY</sequence>
<dbReference type="InterPro" id="IPR025961">
    <property type="entry name" value="Metal_resist"/>
</dbReference>
<keyword evidence="3" id="KW-1185">Reference proteome</keyword>
<reference evidence="2 3" key="1">
    <citation type="journal article" date="2011" name="J. Bacteriol.">
        <title>Complete genome sequence and updated annotation of Desulfovibrio alaskensis G20.</title>
        <authorList>
            <person name="Hauser L.J."/>
            <person name="Land M.L."/>
            <person name="Brown S.D."/>
            <person name="Larimer F."/>
            <person name="Keller K.L."/>
            <person name="Rapp-Giles B.J."/>
            <person name="Price M.N."/>
            <person name="Lin M."/>
            <person name="Bruce D.C."/>
            <person name="Detter J.C."/>
            <person name="Tapia R."/>
            <person name="Han C.S."/>
            <person name="Goodwin L.A."/>
            <person name="Cheng J.F."/>
            <person name="Pitluck S."/>
            <person name="Copeland A."/>
            <person name="Lucas S."/>
            <person name="Nolan M."/>
            <person name="Lapidus A.L."/>
            <person name="Palumbo A.V."/>
            <person name="Wall J.D."/>
        </authorList>
    </citation>
    <scope>NUCLEOTIDE SEQUENCE [LARGE SCALE GENOMIC DNA]</scope>
    <source>
        <strain evidence="3">ATCC BAA 1058 / DSM 17464 / G20</strain>
    </source>
</reference>
<keyword evidence="1" id="KW-0732">Signal</keyword>